<dbReference type="InterPro" id="IPR003789">
    <property type="entry name" value="Asn/Gln_tRNA_amidoTrase-B-like"/>
</dbReference>
<protein>
    <recommendedName>
        <fullName evidence="3">GatB/Yqey domain protein</fullName>
    </recommendedName>
</protein>
<dbReference type="SUPFAM" id="SSF89095">
    <property type="entry name" value="GatB/YqeY motif"/>
    <property type="match status" value="1"/>
</dbReference>
<dbReference type="EMBL" id="RBIM01000003">
    <property type="protein sequence ID" value="RKR00351.1"/>
    <property type="molecule type" value="Genomic_DNA"/>
</dbReference>
<dbReference type="InterPro" id="IPR023168">
    <property type="entry name" value="GatB_Yqey_C_2"/>
</dbReference>
<proteinExistence type="predicted"/>
<evidence type="ECO:0008006" key="3">
    <source>
        <dbReference type="Google" id="ProtNLM"/>
    </source>
</evidence>
<organism evidence="1 2">
    <name type="scientific">Maricaulis maris</name>
    <dbReference type="NCBI Taxonomy" id="74318"/>
    <lineage>
        <taxon>Bacteria</taxon>
        <taxon>Pseudomonadati</taxon>
        <taxon>Pseudomonadota</taxon>
        <taxon>Alphaproteobacteria</taxon>
        <taxon>Maricaulales</taxon>
        <taxon>Maricaulaceae</taxon>
        <taxon>Maricaulis</taxon>
    </lineage>
</organism>
<dbReference type="GO" id="GO:0016884">
    <property type="term" value="F:carbon-nitrogen ligase activity, with glutamine as amido-N-donor"/>
    <property type="evidence" value="ECO:0007669"/>
    <property type="project" value="InterPro"/>
</dbReference>
<gene>
    <name evidence="1" type="ORF">C7435_1557</name>
</gene>
<dbReference type="AlphaFoldDB" id="A0A495DDI0"/>
<dbReference type="InterPro" id="IPR019004">
    <property type="entry name" value="YqeY/Aim41"/>
</dbReference>
<reference evidence="1 2" key="1">
    <citation type="submission" date="2018-10" db="EMBL/GenBank/DDBJ databases">
        <title>Genomic Encyclopedia of Type Strains, Phase IV (KMG-IV): sequencing the most valuable type-strain genomes for metagenomic binning, comparative biology and taxonomic classification.</title>
        <authorList>
            <person name="Goeker M."/>
        </authorList>
    </citation>
    <scope>NUCLEOTIDE SEQUENCE [LARGE SCALE GENOMIC DNA]</scope>
    <source>
        <strain evidence="1 2">DSM 4734</strain>
    </source>
</reference>
<dbReference type="Gene3D" id="1.10.1510.10">
    <property type="entry name" value="Uncharacterised protein YqeY/AIM41 PF09424, N-terminal domain"/>
    <property type="match status" value="1"/>
</dbReference>
<dbReference type="Gene3D" id="1.10.10.410">
    <property type="match status" value="1"/>
</dbReference>
<accession>A0A495DDI0</accession>
<evidence type="ECO:0000313" key="1">
    <source>
        <dbReference type="EMBL" id="RKR00351.1"/>
    </source>
</evidence>
<dbReference type="InterPro" id="IPR042184">
    <property type="entry name" value="YqeY/Aim41_N"/>
</dbReference>
<evidence type="ECO:0000313" key="2">
    <source>
        <dbReference type="Proteomes" id="UP000273675"/>
    </source>
</evidence>
<dbReference type="Proteomes" id="UP000273675">
    <property type="component" value="Unassembled WGS sequence"/>
</dbReference>
<comment type="caution">
    <text evidence="1">The sequence shown here is derived from an EMBL/GenBank/DDBJ whole genome shotgun (WGS) entry which is preliminary data.</text>
</comment>
<dbReference type="PANTHER" id="PTHR28055:SF1">
    <property type="entry name" value="ALTERED INHERITANCE OF MITOCHONDRIA PROTEIN 41, MITOCHONDRIAL"/>
    <property type="match status" value="1"/>
</dbReference>
<dbReference type="Pfam" id="PF09424">
    <property type="entry name" value="YqeY"/>
    <property type="match status" value="1"/>
</dbReference>
<dbReference type="PANTHER" id="PTHR28055">
    <property type="entry name" value="ALTERED INHERITANCE OF MITOCHONDRIA PROTEIN 41, MITOCHONDRIAL"/>
    <property type="match status" value="1"/>
</dbReference>
<sequence>MFETIGTSLRAQQKFFTPEISSGSAASGARIGLVETMSLRERITTDMKAAMKAQDKARLSTLRLISAAIKDRDIAARAEDRCAGCEDTEIMTLLTKLVKQREESAETYEKAGRLDLAEAERSEAEIVREFLPTPMDDGEIDDAAKSVVSELDASGLKDMGRCMGELKSRYAGRMDFAKAGAKVKDLLASA</sequence>
<name>A0A495DDI0_9PROT</name>